<proteinExistence type="inferred from homology"/>
<dbReference type="AlphaFoldDB" id="A0A839DW81"/>
<dbReference type="PANTHER" id="PTHR10907:SF47">
    <property type="entry name" value="REGUCALCIN"/>
    <property type="match status" value="1"/>
</dbReference>
<accession>A0A839DW81</accession>
<keyword evidence="3" id="KW-0479">Metal-binding</keyword>
<dbReference type="Proteomes" id="UP000569329">
    <property type="component" value="Unassembled WGS sequence"/>
</dbReference>
<evidence type="ECO:0000313" key="6">
    <source>
        <dbReference type="EMBL" id="MBA8825764.1"/>
    </source>
</evidence>
<feature type="compositionally biased region" description="Low complexity" evidence="4">
    <location>
        <begin position="291"/>
        <end position="306"/>
    </location>
</feature>
<feature type="active site" description="Proton donor/acceptor" evidence="2">
    <location>
        <position position="194"/>
    </location>
</feature>
<dbReference type="SUPFAM" id="SSF63829">
    <property type="entry name" value="Calcium-dependent phosphotriesterase"/>
    <property type="match status" value="1"/>
</dbReference>
<dbReference type="GO" id="GO:0019853">
    <property type="term" value="P:L-ascorbic acid biosynthetic process"/>
    <property type="evidence" value="ECO:0007669"/>
    <property type="project" value="TreeGrafter"/>
</dbReference>
<feature type="binding site" evidence="3">
    <location>
        <position position="146"/>
    </location>
    <ligand>
        <name>a divalent metal cation</name>
        <dbReference type="ChEBI" id="CHEBI:60240"/>
    </ligand>
</feature>
<feature type="binding site" evidence="3">
    <location>
        <position position="98"/>
    </location>
    <ligand>
        <name>substrate</name>
    </ligand>
</feature>
<evidence type="ECO:0000259" key="5">
    <source>
        <dbReference type="Pfam" id="PF08450"/>
    </source>
</evidence>
<dbReference type="Gene3D" id="2.120.10.30">
    <property type="entry name" value="TolB, C-terminal domain"/>
    <property type="match status" value="1"/>
</dbReference>
<sequence length="306" mass="32687">MSTAEQVTEPCAHHGEGPVWVDRWPGLRWVDMLAGDVLTLDERSGSVHRRHVGSVVAALRPCRDNGAVLALERGFALTDDDLAGVRPLPELWPDSGLRMNEGGCDPDGRFYCGSMAYAETPGAGGLYRLNPDHTVSSVLTGVTISNGLAWSPDGTTAYYVDTPTRTVDAFDYVDGQLSRRRTLVEIESDAGAPDGLTVDAEGHLWVALWGGGAVRRYTPRGELDEVVTVPVPRVTACTLGGPRLDELYITTSRVATDTTRHPRAGALFRIGLPVPGLPPLPYAPTRESERTPGSSQGTTGPSGSSE</sequence>
<feature type="region of interest" description="Disordered" evidence="4">
    <location>
        <begin position="278"/>
        <end position="306"/>
    </location>
</feature>
<evidence type="ECO:0000256" key="2">
    <source>
        <dbReference type="PIRSR" id="PIRSR605511-1"/>
    </source>
</evidence>
<feature type="binding site" evidence="3">
    <location>
        <position position="16"/>
    </location>
    <ligand>
        <name>a divalent metal cation</name>
        <dbReference type="ChEBI" id="CHEBI:60240"/>
    </ligand>
</feature>
<gene>
    <name evidence="6" type="ORF">FHX42_003130</name>
</gene>
<dbReference type="RefSeq" id="WP_182545038.1">
    <property type="nucleotide sequence ID" value="NZ_JACGWZ010000004.1"/>
</dbReference>
<feature type="domain" description="SMP-30/Gluconolactonase/LRE-like region" evidence="5">
    <location>
        <begin position="15"/>
        <end position="252"/>
    </location>
</feature>
<comment type="caution">
    <text evidence="6">The sequence shown here is derived from an EMBL/GenBank/DDBJ whole genome shotgun (WGS) entry which is preliminary data.</text>
</comment>
<dbReference type="InterPro" id="IPR011042">
    <property type="entry name" value="6-blade_b-propeller_TolB-like"/>
</dbReference>
<dbReference type="GO" id="GO:0005509">
    <property type="term" value="F:calcium ion binding"/>
    <property type="evidence" value="ECO:0007669"/>
    <property type="project" value="TreeGrafter"/>
</dbReference>
<evidence type="ECO:0000313" key="7">
    <source>
        <dbReference type="Proteomes" id="UP000569329"/>
    </source>
</evidence>
<comment type="similarity">
    <text evidence="1">Belongs to the SMP-30/CGR1 family.</text>
</comment>
<keyword evidence="7" id="KW-1185">Reference proteome</keyword>
<dbReference type="Pfam" id="PF08450">
    <property type="entry name" value="SGL"/>
    <property type="match status" value="1"/>
</dbReference>
<evidence type="ECO:0000256" key="4">
    <source>
        <dbReference type="SAM" id="MobiDB-lite"/>
    </source>
</evidence>
<protein>
    <submittedName>
        <fullName evidence="6">Sugar lactone lactonase YvrE</fullName>
    </submittedName>
</protein>
<dbReference type="InterPro" id="IPR005511">
    <property type="entry name" value="SMP-30"/>
</dbReference>
<name>A0A839DW81_9PSEU</name>
<dbReference type="PRINTS" id="PR01790">
    <property type="entry name" value="SMP30FAMILY"/>
</dbReference>
<comment type="cofactor">
    <cofactor evidence="3">
        <name>Zn(2+)</name>
        <dbReference type="ChEBI" id="CHEBI:29105"/>
    </cofactor>
    <text evidence="3">Binds 1 divalent metal cation per subunit.</text>
</comment>
<feature type="binding site" evidence="3">
    <location>
        <position position="100"/>
    </location>
    <ligand>
        <name>substrate</name>
    </ligand>
</feature>
<evidence type="ECO:0000256" key="1">
    <source>
        <dbReference type="ARBA" id="ARBA00008853"/>
    </source>
</evidence>
<evidence type="ECO:0000256" key="3">
    <source>
        <dbReference type="PIRSR" id="PIRSR605511-2"/>
    </source>
</evidence>
<feature type="binding site" evidence="3">
    <location>
        <position position="194"/>
    </location>
    <ligand>
        <name>a divalent metal cation</name>
        <dbReference type="ChEBI" id="CHEBI:60240"/>
    </ligand>
</feature>
<reference evidence="6 7" key="1">
    <citation type="submission" date="2020-07" db="EMBL/GenBank/DDBJ databases">
        <title>Sequencing the genomes of 1000 actinobacteria strains.</title>
        <authorList>
            <person name="Klenk H.-P."/>
        </authorList>
    </citation>
    <scope>NUCLEOTIDE SEQUENCE [LARGE SCALE GENOMIC DNA]</scope>
    <source>
        <strain evidence="6 7">DSM 45975</strain>
    </source>
</reference>
<dbReference type="EMBL" id="JACGWZ010000004">
    <property type="protein sequence ID" value="MBA8825764.1"/>
    <property type="molecule type" value="Genomic_DNA"/>
</dbReference>
<dbReference type="GO" id="GO:0004341">
    <property type="term" value="F:gluconolactonase activity"/>
    <property type="evidence" value="ECO:0007669"/>
    <property type="project" value="TreeGrafter"/>
</dbReference>
<dbReference type="PANTHER" id="PTHR10907">
    <property type="entry name" value="REGUCALCIN"/>
    <property type="match status" value="1"/>
</dbReference>
<dbReference type="InterPro" id="IPR013658">
    <property type="entry name" value="SGL"/>
</dbReference>
<organism evidence="6 7">
    <name type="scientific">Halosaccharopolyspora lacisalsi</name>
    <dbReference type="NCBI Taxonomy" id="1000566"/>
    <lineage>
        <taxon>Bacteria</taxon>
        <taxon>Bacillati</taxon>
        <taxon>Actinomycetota</taxon>
        <taxon>Actinomycetes</taxon>
        <taxon>Pseudonocardiales</taxon>
        <taxon>Pseudonocardiaceae</taxon>
        <taxon>Halosaccharopolyspora</taxon>
    </lineage>
</organism>
<keyword evidence="3" id="KW-0862">Zinc</keyword>